<keyword evidence="2" id="KW-1185">Reference proteome</keyword>
<dbReference type="AlphaFoldDB" id="A0A8J3IGK3"/>
<organism evidence="1 2">
    <name type="scientific">Reticulibacter mediterranei</name>
    <dbReference type="NCBI Taxonomy" id="2778369"/>
    <lineage>
        <taxon>Bacteria</taxon>
        <taxon>Bacillati</taxon>
        <taxon>Chloroflexota</taxon>
        <taxon>Ktedonobacteria</taxon>
        <taxon>Ktedonobacterales</taxon>
        <taxon>Reticulibacteraceae</taxon>
        <taxon>Reticulibacter</taxon>
    </lineage>
</organism>
<protein>
    <submittedName>
        <fullName evidence="1">Uncharacterized protein</fullName>
    </submittedName>
</protein>
<evidence type="ECO:0000313" key="1">
    <source>
        <dbReference type="EMBL" id="GHO94196.1"/>
    </source>
</evidence>
<name>A0A8J3IGK3_9CHLR</name>
<gene>
    <name evidence="1" type="ORF">KSF_042440</name>
</gene>
<dbReference type="EMBL" id="BNJK01000001">
    <property type="protein sequence ID" value="GHO94196.1"/>
    <property type="molecule type" value="Genomic_DNA"/>
</dbReference>
<comment type="caution">
    <text evidence="1">The sequence shown here is derived from an EMBL/GenBank/DDBJ whole genome shotgun (WGS) entry which is preliminary data.</text>
</comment>
<accession>A0A8J3IGK3</accession>
<dbReference type="Proteomes" id="UP000597444">
    <property type="component" value="Unassembled WGS sequence"/>
</dbReference>
<proteinExistence type="predicted"/>
<evidence type="ECO:0000313" key="2">
    <source>
        <dbReference type="Proteomes" id="UP000597444"/>
    </source>
</evidence>
<reference evidence="1" key="1">
    <citation type="submission" date="2020-10" db="EMBL/GenBank/DDBJ databases">
        <title>Taxonomic study of unclassified bacteria belonging to the class Ktedonobacteria.</title>
        <authorList>
            <person name="Yabe S."/>
            <person name="Wang C.M."/>
            <person name="Zheng Y."/>
            <person name="Sakai Y."/>
            <person name="Cavaletti L."/>
            <person name="Monciardini P."/>
            <person name="Donadio S."/>
        </authorList>
    </citation>
    <scope>NUCLEOTIDE SEQUENCE</scope>
    <source>
        <strain evidence="1">ID150040</strain>
    </source>
</reference>
<sequence length="55" mass="5836">MQITCHMAEGEKVGHLEHNAPSLIEAEGGSCHLLVRSRPGLNSGQLIQSSIDLAV</sequence>